<protein>
    <submittedName>
        <fullName evidence="1">Retrograde regulation protein</fullName>
    </submittedName>
</protein>
<dbReference type="AlphaFoldDB" id="A0AB34G4G0"/>
<proteinExistence type="predicted"/>
<organism evidence="1 2">
    <name type="scientific">Purpureocillium lavendulum</name>
    <dbReference type="NCBI Taxonomy" id="1247861"/>
    <lineage>
        <taxon>Eukaryota</taxon>
        <taxon>Fungi</taxon>
        <taxon>Dikarya</taxon>
        <taxon>Ascomycota</taxon>
        <taxon>Pezizomycotina</taxon>
        <taxon>Sordariomycetes</taxon>
        <taxon>Hypocreomycetidae</taxon>
        <taxon>Hypocreales</taxon>
        <taxon>Ophiocordycipitaceae</taxon>
        <taxon>Purpureocillium</taxon>
    </lineage>
</organism>
<name>A0AB34G4G0_9HYPO</name>
<reference evidence="1" key="1">
    <citation type="submission" date="2023-01" db="EMBL/GenBank/DDBJ databases">
        <title>The growth and conidiation of Purpureocillium lavendulum are regulated by nitrogen source and histone H3K14 acetylation.</title>
        <authorList>
            <person name="Tang P."/>
            <person name="Han J."/>
            <person name="Zhang C."/>
            <person name="Tang P."/>
            <person name="Qi F."/>
            <person name="Zhang K."/>
            <person name="Liang L."/>
        </authorList>
    </citation>
    <scope>NUCLEOTIDE SEQUENCE</scope>
    <source>
        <strain evidence="1">YMF1.00683</strain>
    </source>
</reference>
<comment type="caution">
    <text evidence="1">The sequence shown here is derived from an EMBL/GenBank/DDBJ whole genome shotgun (WGS) entry which is preliminary data.</text>
</comment>
<sequence length="223" mass="25057">MYSEAAAVFYSSNRIMVVPPDDFGSKPVDLKDGLLSASQFFTSCIPSDMLCHLRTLEIMLPKVSGHEPWEDEADSIFHDWHAAVAHLGQHANLGALTIVMLMEVCESPTEPLVEFAANVPAEKFVALLPILEPFRRLRGLSKFFVRLHWQDHWSPTGSNPMQTAERFEKEGLGSHVPFLQRLGSKFQEAESRLEQFVMGTQYDSLAVGKFACGPDVWISDMWS</sequence>
<evidence type="ECO:0000313" key="2">
    <source>
        <dbReference type="Proteomes" id="UP001163105"/>
    </source>
</evidence>
<evidence type="ECO:0000313" key="1">
    <source>
        <dbReference type="EMBL" id="KAJ6445923.1"/>
    </source>
</evidence>
<dbReference type="Proteomes" id="UP001163105">
    <property type="component" value="Unassembled WGS sequence"/>
</dbReference>
<dbReference type="EMBL" id="JAQHRD010000001">
    <property type="protein sequence ID" value="KAJ6445923.1"/>
    <property type="molecule type" value="Genomic_DNA"/>
</dbReference>
<keyword evidence="2" id="KW-1185">Reference proteome</keyword>
<accession>A0AB34G4G0</accession>
<gene>
    <name evidence="1" type="ORF">O9K51_00688</name>
</gene>